<comment type="caution">
    <text evidence="2">The sequence shown here is derived from an EMBL/GenBank/DDBJ whole genome shotgun (WGS) entry which is preliminary data.</text>
</comment>
<proteinExistence type="predicted"/>
<evidence type="ECO:0000313" key="2">
    <source>
        <dbReference type="EMBL" id="KAK0951875.1"/>
    </source>
</evidence>
<sequence>MSRDVQSRSASELWQSGNVEASSSWRKGSTVHSQARRHFSDSTFGEGYESSQKSLLLSRQTSASALPCASTRQKQKDLSTDLTTRNMSQRSTIEQSEVLSNQHASKGLDRLTITDLLDLFPRPNAPNNPILSPPKRKYSPSAVTDTSEFVSQEEKDVQKRRSSRKALLERHDGTEFPWIECRGLSGAYVAEPDLPVFAQNDVTRPKTVIRYGYHDCDASTCKDPPKEKHPSRVSRASLMPRRGQGWGASGKAVHNQAVQDQAQYSLHQCSIARSMLAGQMLEAPNGTQGIMANDAAVFAAVPSSTEQCASGLGPSQLQSPEVPSRSSPSGDLRTNLSLEQDDFTGSYDSGAKDRIVSIPLPLDVERPSGPTRRIQVKSSFLREDTVVPQTVRQGLLGSTPDFSSPTVARRATPAGYHDPCAAAMGKKKGSLKLASKKSLEHVRSQSFYTRDHGDRTASESASNFPTDASYMVAVTEQEMALLLMMRHKRAAIKRGLSAEGLDLL</sequence>
<feature type="compositionally biased region" description="Polar residues" evidence="1">
    <location>
        <begin position="49"/>
        <end position="64"/>
    </location>
</feature>
<gene>
    <name evidence="2" type="ORF">LTR91_024734</name>
</gene>
<keyword evidence="3" id="KW-1185">Reference proteome</keyword>
<organism evidence="2 3">
    <name type="scientific">Friedmanniomyces endolithicus</name>
    <dbReference type="NCBI Taxonomy" id="329885"/>
    <lineage>
        <taxon>Eukaryota</taxon>
        <taxon>Fungi</taxon>
        <taxon>Dikarya</taxon>
        <taxon>Ascomycota</taxon>
        <taxon>Pezizomycotina</taxon>
        <taxon>Dothideomycetes</taxon>
        <taxon>Dothideomycetidae</taxon>
        <taxon>Mycosphaerellales</taxon>
        <taxon>Teratosphaeriaceae</taxon>
        <taxon>Friedmanniomyces</taxon>
    </lineage>
</organism>
<dbReference type="EMBL" id="JAUJLE010000656">
    <property type="protein sequence ID" value="KAK0951875.1"/>
    <property type="molecule type" value="Genomic_DNA"/>
</dbReference>
<feature type="region of interest" description="Disordered" evidence="1">
    <location>
        <begin position="308"/>
        <end position="350"/>
    </location>
</feature>
<feature type="region of interest" description="Disordered" evidence="1">
    <location>
        <begin position="123"/>
        <end position="147"/>
    </location>
</feature>
<accession>A0AAN6H464</accession>
<evidence type="ECO:0000313" key="3">
    <source>
        <dbReference type="Proteomes" id="UP001175353"/>
    </source>
</evidence>
<name>A0AAN6H464_9PEZI</name>
<feature type="region of interest" description="Disordered" evidence="1">
    <location>
        <begin position="396"/>
        <end position="419"/>
    </location>
</feature>
<dbReference type="Proteomes" id="UP001175353">
    <property type="component" value="Unassembled WGS sequence"/>
</dbReference>
<dbReference type="AlphaFoldDB" id="A0AAN6H464"/>
<feature type="compositionally biased region" description="Polar residues" evidence="1">
    <location>
        <begin position="80"/>
        <end position="103"/>
    </location>
</feature>
<feature type="compositionally biased region" description="Polar residues" evidence="1">
    <location>
        <begin position="7"/>
        <end position="33"/>
    </location>
</feature>
<reference evidence="2" key="1">
    <citation type="submission" date="2023-06" db="EMBL/GenBank/DDBJ databases">
        <title>Black Yeasts Isolated from many extreme environments.</title>
        <authorList>
            <person name="Coleine C."/>
            <person name="Stajich J.E."/>
            <person name="Selbmann L."/>
        </authorList>
    </citation>
    <scope>NUCLEOTIDE SEQUENCE</scope>
    <source>
        <strain evidence="2">CCFEE 5200</strain>
    </source>
</reference>
<evidence type="ECO:0000256" key="1">
    <source>
        <dbReference type="SAM" id="MobiDB-lite"/>
    </source>
</evidence>
<feature type="region of interest" description="Disordered" evidence="1">
    <location>
        <begin position="1"/>
        <end position="103"/>
    </location>
</feature>
<feature type="compositionally biased region" description="Polar residues" evidence="1">
    <location>
        <begin position="308"/>
        <end position="338"/>
    </location>
</feature>
<protein>
    <submittedName>
        <fullName evidence="2">Uncharacterized protein</fullName>
    </submittedName>
</protein>